<keyword evidence="9 16" id="KW-0255">Endonuclease</keyword>
<evidence type="ECO:0000256" key="3">
    <source>
        <dbReference type="ARBA" id="ARBA00004613"/>
    </source>
</evidence>
<dbReference type="Pfam" id="PF00074">
    <property type="entry name" value="RnaseA"/>
    <property type="match status" value="1"/>
</dbReference>
<dbReference type="SUPFAM" id="SSF54076">
    <property type="entry name" value="RNase A-like"/>
    <property type="match status" value="1"/>
</dbReference>
<evidence type="ECO:0000256" key="4">
    <source>
        <dbReference type="ARBA" id="ARBA00005600"/>
    </source>
</evidence>
<comment type="subunit">
    <text evidence="15">Interacts (via N-terminus) with bacterial lipopolysaccharide (LPS).</text>
</comment>
<dbReference type="InterPro" id="IPR023411">
    <property type="entry name" value="RNaseA_AS"/>
</dbReference>
<evidence type="ECO:0000259" key="17">
    <source>
        <dbReference type="SMART" id="SM00092"/>
    </source>
</evidence>
<reference evidence="18" key="1">
    <citation type="submission" date="2019-03" db="UniProtKB">
        <authorList>
            <consortium name="Ensembl"/>
        </authorList>
    </citation>
    <scope>IDENTIFICATION</scope>
</reference>
<evidence type="ECO:0000256" key="16">
    <source>
        <dbReference type="RuleBase" id="RU000651"/>
    </source>
</evidence>
<comment type="similarity">
    <text evidence="4 16">Belongs to the pancreatic ribonuclease family.</text>
</comment>
<dbReference type="GO" id="GO:0050830">
    <property type="term" value="P:defense response to Gram-positive bacterium"/>
    <property type="evidence" value="ECO:0007669"/>
    <property type="project" value="TreeGrafter"/>
</dbReference>
<keyword evidence="6" id="KW-0929">Antimicrobial</keyword>
<dbReference type="CDD" id="cd06265">
    <property type="entry name" value="RNase_A_canonical"/>
    <property type="match status" value="1"/>
</dbReference>
<feature type="domain" description="Ribonuclease A-domain" evidence="17">
    <location>
        <begin position="40"/>
        <end position="153"/>
    </location>
</feature>
<dbReference type="Ensembl" id="ENSUMAT00000003277.1">
    <property type="protein sequence ID" value="ENSUMAP00000002644.1"/>
    <property type="gene ID" value="ENSUMAG00000002356.1"/>
</dbReference>
<dbReference type="PROSITE" id="PS00127">
    <property type="entry name" value="RNASE_PANCREATIC"/>
    <property type="match status" value="1"/>
</dbReference>
<dbReference type="AlphaFoldDB" id="A0A452T3Y1"/>
<dbReference type="GO" id="GO:0005615">
    <property type="term" value="C:extracellular space"/>
    <property type="evidence" value="ECO:0007669"/>
    <property type="project" value="TreeGrafter"/>
</dbReference>
<evidence type="ECO:0000256" key="6">
    <source>
        <dbReference type="ARBA" id="ARBA00022529"/>
    </source>
</evidence>
<keyword evidence="11" id="KW-0044">Antibiotic</keyword>
<evidence type="ECO:0000256" key="12">
    <source>
        <dbReference type="ARBA" id="ARBA00023157"/>
    </source>
</evidence>
<dbReference type="GO" id="GO:0050829">
    <property type="term" value="P:defense response to Gram-negative bacterium"/>
    <property type="evidence" value="ECO:0007669"/>
    <property type="project" value="TreeGrafter"/>
</dbReference>
<evidence type="ECO:0000313" key="18">
    <source>
        <dbReference type="Ensembl" id="ENSUMAP00000002644"/>
    </source>
</evidence>
<organism evidence="18">
    <name type="scientific">Ursus maritimus</name>
    <name type="common">Polar bear</name>
    <name type="synonym">Thalarctos maritimus</name>
    <dbReference type="NCBI Taxonomy" id="29073"/>
    <lineage>
        <taxon>Eukaryota</taxon>
        <taxon>Metazoa</taxon>
        <taxon>Chordata</taxon>
        <taxon>Craniata</taxon>
        <taxon>Vertebrata</taxon>
        <taxon>Euteleostomi</taxon>
        <taxon>Mammalia</taxon>
        <taxon>Eutheria</taxon>
        <taxon>Laurasiatheria</taxon>
        <taxon>Carnivora</taxon>
        <taxon>Caniformia</taxon>
        <taxon>Ursidae</taxon>
        <taxon>Ursus</taxon>
    </lineage>
</organism>
<name>A0A452T3Y1_URSMA</name>
<keyword evidence="8 16" id="KW-0732">Signal</keyword>
<dbReference type="GeneTree" id="ENSGT00940000161733"/>
<proteinExistence type="inferred from homology"/>
<evidence type="ECO:0000256" key="1">
    <source>
        <dbReference type="ARBA" id="ARBA00004371"/>
    </source>
</evidence>
<dbReference type="GO" id="GO:0004519">
    <property type="term" value="F:endonuclease activity"/>
    <property type="evidence" value="ECO:0007669"/>
    <property type="project" value="UniProtKB-KW"/>
</dbReference>
<keyword evidence="7 16" id="KW-0540">Nuclease</keyword>
<evidence type="ECO:0000256" key="10">
    <source>
        <dbReference type="ARBA" id="ARBA00022801"/>
    </source>
</evidence>
<dbReference type="PANTHER" id="PTHR11437:SF4">
    <property type="entry name" value="RIBONUCLEASE K6"/>
    <property type="match status" value="1"/>
</dbReference>
<feature type="chain" id="PRO_5018822457" description="Ribonuclease A-domain domain-containing protein" evidence="16">
    <location>
        <begin position="34"/>
        <end position="167"/>
    </location>
</feature>
<evidence type="ECO:0000256" key="8">
    <source>
        <dbReference type="ARBA" id="ARBA00022729"/>
    </source>
</evidence>
<keyword evidence="10 16" id="KW-0378">Hydrolase</keyword>
<dbReference type="InterPro" id="IPR023412">
    <property type="entry name" value="RNaseA_domain"/>
</dbReference>
<keyword evidence="5" id="KW-0964">Secreted</keyword>
<dbReference type="Gene3D" id="3.10.130.10">
    <property type="entry name" value="Ribonuclease A-like domain"/>
    <property type="match status" value="1"/>
</dbReference>
<dbReference type="GO" id="GO:0016787">
    <property type="term" value="F:hydrolase activity"/>
    <property type="evidence" value="ECO:0007669"/>
    <property type="project" value="UniProtKB-KW"/>
</dbReference>
<keyword evidence="12" id="KW-1015">Disulfide bond</keyword>
<keyword evidence="13" id="KW-0325">Glycoprotein</keyword>
<dbReference type="PRINTS" id="PR00794">
    <property type="entry name" value="RIBONUCLEASE"/>
</dbReference>
<dbReference type="InterPro" id="IPR001427">
    <property type="entry name" value="RNaseA"/>
</dbReference>
<dbReference type="SMART" id="SM00092">
    <property type="entry name" value="RNAse_Pc"/>
    <property type="match status" value="1"/>
</dbReference>
<dbReference type="GO" id="GO:0019731">
    <property type="term" value="P:antibacterial humoral response"/>
    <property type="evidence" value="ECO:0007669"/>
    <property type="project" value="TreeGrafter"/>
</dbReference>
<dbReference type="GO" id="GO:0061844">
    <property type="term" value="P:antimicrobial humoral immune response mediated by antimicrobial peptide"/>
    <property type="evidence" value="ECO:0007669"/>
    <property type="project" value="TreeGrafter"/>
</dbReference>
<dbReference type="GO" id="GO:0003676">
    <property type="term" value="F:nucleic acid binding"/>
    <property type="evidence" value="ECO:0007669"/>
    <property type="project" value="InterPro"/>
</dbReference>
<evidence type="ECO:0000256" key="7">
    <source>
        <dbReference type="ARBA" id="ARBA00022722"/>
    </source>
</evidence>
<feature type="signal peptide" evidence="16">
    <location>
        <begin position="1"/>
        <end position="33"/>
    </location>
</feature>
<sequence length="167" mass="18391">MKGYVPTEDMMLDLLGPFPLLLLLLGSWAPVHPLGDCAQPSATLRTFIIKHLRAGPVQCNREMPRVNILNRRCKGQNTFLHDSLNNVAATCLLPSMNCTNSTRTNCHQSASPIGMTYCNLTGGRFPNCSYSTTPQHRFYVVACDPPTLSPATVLSRGTLPILWFLST</sequence>
<evidence type="ECO:0000256" key="13">
    <source>
        <dbReference type="ARBA" id="ARBA00023180"/>
    </source>
</evidence>
<comment type="subcellular location">
    <subcellularLocation>
        <location evidence="2">Cytoplasmic granule</location>
    </subcellularLocation>
    <subcellularLocation>
        <location evidence="1">Lysosome</location>
    </subcellularLocation>
    <subcellularLocation>
        <location evidence="3">Secreted</location>
    </subcellularLocation>
</comment>
<dbReference type="OMA" id="NCHQSSN"/>
<dbReference type="GO" id="GO:0004540">
    <property type="term" value="F:RNA nuclease activity"/>
    <property type="evidence" value="ECO:0007669"/>
    <property type="project" value="TreeGrafter"/>
</dbReference>
<dbReference type="InterPro" id="IPR036816">
    <property type="entry name" value="RNaseA-like_dom_sf"/>
</dbReference>
<dbReference type="PANTHER" id="PTHR11437">
    <property type="entry name" value="RIBONUCLEASE"/>
    <property type="match status" value="1"/>
</dbReference>
<evidence type="ECO:0000256" key="14">
    <source>
        <dbReference type="ARBA" id="ARBA00023228"/>
    </source>
</evidence>
<dbReference type="GO" id="GO:0045087">
    <property type="term" value="P:innate immune response"/>
    <property type="evidence" value="ECO:0007669"/>
    <property type="project" value="TreeGrafter"/>
</dbReference>
<evidence type="ECO:0000256" key="5">
    <source>
        <dbReference type="ARBA" id="ARBA00022525"/>
    </source>
</evidence>
<accession>A0A452T3Y1</accession>
<evidence type="ECO:0000256" key="15">
    <source>
        <dbReference type="ARBA" id="ARBA00038824"/>
    </source>
</evidence>
<protein>
    <recommendedName>
        <fullName evidence="17">Ribonuclease A-domain domain-containing protein</fullName>
    </recommendedName>
</protein>
<evidence type="ECO:0000256" key="11">
    <source>
        <dbReference type="ARBA" id="ARBA00023022"/>
    </source>
</evidence>
<evidence type="ECO:0000256" key="9">
    <source>
        <dbReference type="ARBA" id="ARBA00022759"/>
    </source>
</evidence>
<dbReference type="GO" id="GO:0005764">
    <property type="term" value="C:lysosome"/>
    <property type="evidence" value="ECO:0007669"/>
    <property type="project" value="UniProtKB-SubCell"/>
</dbReference>
<keyword evidence="14" id="KW-0458">Lysosome</keyword>
<evidence type="ECO:0000256" key="2">
    <source>
        <dbReference type="ARBA" id="ARBA00004463"/>
    </source>
</evidence>